<dbReference type="EMBL" id="LR798281">
    <property type="protein sequence ID" value="CAB5219984.1"/>
    <property type="molecule type" value="Genomic_DNA"/>
</dbReference>
<feature type="compositionally biased region" description="Basic and acidic residues" evidence="1">
    <location>
        <begin position="21"/>
        <end position="31"/>
    </location>
</feature>
<reference evidence="2" key="1">
    <citation type="submission" date="2020-05" db="EMBL/GenBank/DDBJ databases">
        <authorList>
            <person name="Chiriac C."/>
            <person name="Salcher M."/>
            <person name="Ghai R."/>
            <person name="Kavagutti S V."/>
        </authorList>
    </citation>
    <scope>NUCLEOTIDE SEQUENCE</scope>
</reference>
<organism evidence="2">
    <name type="scientific">uncultured Caudovirales phage</name>
    <dbReference type="NCBI Taxonomy" id="2100421"/>
    <lineage>
        <taxon>Viruses</taxon>
        <taxon>Duplodnaviria</taxon>
        <taxon>Heunggongvirae</taxon>
        <taxon>Uroviricota</taxon>
        <taxon>Caudoviricetes</taxon>
        <taxon>Peduoviridae</taxon>
        <taxon>Maltschvirus</taxon>
        <taxon>Maltschvirus maltsch</taxon>
    </lineage>
</organism>
<sequence>MSIKDHALLVRLSVNKPQMTMKDEKATRDAENANNAHGAGQFRKDLYPKALIQPIAQVESSARSYIDKMTYPWTRGEDLLPTAKFMEFTERMGKYQLEFDQCVTAFLNNWSNVMVKAQQDQGDLFDANVYPDLTDMKNEFRFRVLYRPVTDSTDFRVQMQEEEMDELRASVEAATKESLNTFMREPLERLKKVVTKLQEVTARTDRVVVDKKTGVTDVRPPIFRDSVCENIAEEISLLHDFAEILPDDIIAMARTVMEVTPHPQQLRDNPDKRKEVNVQTTALLDSINAMLEN</sequence>
<name>A0A6J7WV52_9CAUD</name>
<gene>
    <name evidence="2" type="ORF">UFOVP232_18</name>
</gene>
<feature type="region of interest" description="Disordered" evidence="1">
    <location>
        <begin position="20"/>
        <end position="39"/>
    </location>
</feature>
<evidence type="ECO:0000256" key="1">
    <source>
        <dbReference type="SAM" id="MobiDB-lite"/>
    </source>
</evidence>
<proteinExistence type="predicted"/>
<evidence type="ECO:0000313" key="2">
    <source>
        <dbReference type="EMBL" id="CAB5219984.1"/>
    </source>
</evidence>
<accession>A0A6J7WV52</accession>
<evidence type="ECO:0008006" key="3">
    <source>
        <dbReference type="Google" id="ProtNLM"/>
    </source>
</evidence>
<protein>
    <recommendedName>
        <fullName evidence="3">DUF3150 domain-containing protein</fullName>
    </recommendedName>
</protein>